<dbReference type="AlphaFoldDB" id="A0A5J6WYJ7"/>
<dbReference type="Gene3D" id="3.90.1010.10">
    <property type="match status" value="1"/>
</dbReference>
<evidence type="ECO:0000259" key="2">
    <source>
        <dbReference type="Pfam" id="PF02657"/>
    </source>
</evidence>
<dbReference type="RefSeq" id="WP_193002603.1">
    <property type="nucleotide sequence ID" value="NZ_CP040449.1"/>
</dbReference>
<organism evidence="3 4">
    <name type="scientific">Aeromonas simiae</name>
    <dbReference type="NCBI Taxonomy" id="218936"/>
    <lineage>
        <taxon>Bacteria</taxon>
        <taxon>Pseudomonadati</taxon>
        <taxon>Pseudomonadota</taxon>
        <taxon>Gammaproteobacteria</taxon>
        <taxon>Aeromonadales</taxon>
        <taxon>Aeromonadaceae</taxon>
        <taxon>Aeromonas</taxon>
    </lineage>
</organism>
<accession>A0A5J6WYJ7</accession>
<feature type="domain" description="Fe-S metabolism associated" evidence="2">
    <location>
        <begin position="20"/>
        <end position="138"/>
    </location>
</feature>
<proteinExistence type="inferred from homology"/>
<keyword evidence="4" id="KW-1185">Reference proteome</keyword>
<dbReference type="PANTHER" id="PTHR43597">
    <property type="entry name" value="SULFUR ACCEPTOR PROTEIN CSDE"/>
    <property type="match status" value="1"/>
</dbReference>
<dbReference type="InterPro" id="IPR003808">
    <property type="entry name" value="Fe-S_metab-assoc_dom"/>
</dbReference>
<comment type="similarity">
    <text evidence="1">Belongs to the SufE family.</text>
</comment>
<dbReference type="Pfam" id="PF02657">
    <property type="entry name" value="SufE"/>
    <property type="match status" value="1"/>
</dbReference>
<dbReference type="EMBL" id="CP040449">
    <property type="protein sequence ID" value="QFI56196.1"/>
    <property type="molecule type" value="Genomic_DNA"/>
</dbReference>
<evidence type="ECO:0000313" key="3">
    <source>
        <dbReference type="EMBL" id="QFI56196.1"/>
    </source>
</evidence>
<sequence length="141" mass="15763">MLDSYTQIGRDPNATTIRASFAATQGWEEQYRLLIQLGKQLPPLPVEWQTEDHRLHGCESHTWLLAEERGGLWHFACDSDARIVRGLIVIVLAALNRQSSAAIRSFDMAAYLADLGLDKHLSPSRSNGLNAIIQAIRERVA</sequence>
<gene>
    <name evidence="3" type="ORF">FE240_16855</name>
</gene>
<dbReference type="Proteomes" id="UP000594034">
    <property type="component" value="Chromosome"/>
</dbReference>
<protein>
    <submittedName>
        <fullName evidence="3">SufE family protein</fullName>
    </submittedName>
</protein>
<evidence type="ECO:0000313" key="4">
    <source>
        <dbReference type="Proteomes" id="UP000594034"/>
    </source>
</evidence>
<reference evidence="3 4" key="1">
    <citation type="submission" date="2019-05" db="EMBL/GenBank/DDBJ databases">
        <title>OXA-830, a novel chromosomally encoded expanded-spectrum class D beta-lactamase in Aeromonas simiae.</title>
        <authorList>
            <person name="Zhou W."/>
            <person name="Chen Q."/>
        </authorList>
    </citation>
    <scope>NUCLEOTIDE SEQUENCE [LARGE SCALE GENOMIC DNA]</scope>
    <source>
        <strain evidence="3 4">A6</strain>
    </source>
</reference>
<dbReference type="SUPFAM" id="SSF82649">
    <property type="entry name" value="SufE/NifU"/>
    <property type="match status" value="1"/>
</dbReference>
<evidence type="ECO:0000256" key="1">
    <source>
        <dbReference type="ARBA" id="ARBA00010282"/>
    </source>
</evidence>
<name>A0A5J6WYJ7_9GAMM</name>
<dbReference type="PANTHER" id="PTHR43597:SF5">
    <property type="entry name" value="SUFE-LIKE PROTEIN 2, CHLOROPLASTIC"/>
    <property type="match status" value="1"/>
</dbReference>
<dbReference type="KEGG" id="asim:FE240_16855"/>